<dbReference type="Gene3D" id="3.10.290.10">
    <property type="entry name" value="RNA-binding S4 domain"/>
    <property type="match status" value="1"/>
</dbReference>
<keyword evidence="3 5" id="KW-0694">RNA-binding</keyword>
<dbReference type="CDD" id="cd00165">
    <property type="entry name" value="S4"/>
    <property type="match status" value="1"/>
</dbReference>
<name>A0ABN5GWC9_9FIRM</name>
<evidence type="ECO:0000313" key="8">
    <source>
        <dbReference type="Proteomes" id="UP000325292"/>
    </source>
</evidence>
<evidence type="ECO:0000256" key="3">
    <source>
        <dbReference type="ARBA" id="ARBA00022884"/>
    </source>
</evidence>
<evidence type="ECO:0000256" key="5">
    <source>
        <dbReference type="HAMAP-Rule" id="MF_00871"/>
    </source>
</evidence>
<dbReference type="RefSeq" id="WP_103376073.1">
    <property type="nucleotide sequence ID" value="NZ_CP133983.1"/>
</dbReference>
<dbReference type="InterPro" id="IPR036986">
    <property type="entry name" value="S4_RNA-bd_sf"/>
</dbReference>
<proteinExistence type="inferred from homology"/>
<keyword evidence="8" id="KW-1185">Reference proteome</keyword>
<dbReference type="Proteomes" id="UP000325292">
    <property type="component" value="Chromosome"/>
</dbReference>
<evidence type="ECO:0000256" key="1">
    <source>
        <dbReference type="ARBA" id="ARBA00022555"/>
    </source>
</evidence>
<dbReference type="Pfam" id="PF01479">
    <property type="entry name" value="S4"/>
    <property type="match status" value="1"/>
</dbReference>
<dbReference type="InterPro" id="IPR025490">
    <property type="entry name" value="RqcP"/>
</dbReference>
<evidence type="ECO:0000259" key="6">
    <source>
        <dbReference type="SMART" id="SM00363"/>
    </source>
</evidence>
<organism evidence="7 8">
    <name type="scientific">Sulfobacillus thermotolerans</name>
    <dbReference type="NCBI Taxonomy" id="338644"/>
    <lineage>
        <taxon>Bacteria</taxon>
        <taxon>Bacillati</taxon>
        <taxon>Bacillota</taxon>
        <taxon>Clostridia</taxon>
        <taxon>Eubacteriales</taxon>
        <taxon>Clostridiales Family XVII. Incertae Sedis</taxon>
        <taxon>Sulfobacillus</taxon>
    </lineage>
</organism>
<keyword evidence="1 5" id="KW-0820">tRNA-binding</keyword>
<dbReference type="PROSITE" id="PS50889">
    <property type="entry name" value="S4"/>
    <property type="match status" value="1"/>
</dbReference>
<comment type="function">
    <text evidence="5">Key component of the ribosome quality control system (RQC), a ribosome-associated complex that mediates the extraction of incompletely synthesized nascent chains from stalled ribosomes and their subsequent degradation. RqcH recruits Ala-charged tRNA, and with RqcP directs the elongation of stalled nascent chains on 50S ribosomal subunits, leading to non-templated C-terminal alanine extensions (Ala tail). The Ala tail promotes nascent chain degradation. RqcP is associated with the translocation-like movement of the peptidyl-tRNA from the A-site into the P-site.</text>
</comment>
<comment type="similarity">
    <text evidence="5">Belongs to the RqcP family.</text>
</comment>
<reference evidence="7 8" key="1">
    <citation type="journal article" date="2019" name="Sci. Rep.">
        <title>Sulfobacillus thermotolerans: new insights into resistance and metabolic capacities of acidophilic chemolithotrophs.</title>
        <authorList>
            <person name="Panyushkina A.E."/>
            <person name="Babenko V.V."/>
            <person name="Nikitina A.S."/>
            <person name="Selezneva O.V."/>
            <person name="Tsaplina I.A."/>
            <person name="Letarova M.A."/>
            <person name="Kostryukova E.S."/>
            <person name="Letarov A.V."/>
        </authorList>
    </citation>
    <scope>NUCLEOTIDE SEQUENCE [LARGE SCALE GENOMIC DNA]</scope>
    <source>
        <strain evidence="7 8">Kr1</strain>
    </source>
</reference>
<dbReference type="PIRSF" id="PIRSF038881">
    <property type="entry name" value="RNAbp_HP1423"/>
    <property type="match status" value="1"/>
</dbReference>
<keyword evidence="4 5" id="KW-0648">Protein biosynthesis</keyword>
<accession>A0ABN5GWC9</accession>
<protein>
    <recommendedName>
        <fullName evidence="5">RQC P-site tRNA stabilizing factor</fullName>
        <shortName evidence="5">RqcP</shortName>
    </recommendedName>
    <alternativeName>
        <fullName evidence="5">Ribosome-associated protein quality control protein P</fullName>
    </alternativeName>
</protein>
<dbReference type="InterPro" id="IPR002942">
    <property type="entry name" value="S4_RNA-bd"/>
</dbReference>
<dbReference type="HAMAP" id="MF_00871">
    <property type="entry name" value="RqcP"/>
    <property type="match status" value="1"/>
</dbReference>
<evidence type="ECO:0000256" key="4">
    <source>
        <dbReference type="ARBA" id="ARBA00022917"/>
    </source>
</evidence>
<evidence type="ECO:0000256" key="2">
    <source>
        <dbReference type="ARBA" id="ARBA00022730"/>
    </source>
</evidence>
<comment type="subunit">
    <text evidence="5">Associates with stalled 50S ribosomal subunits. Binds to RqcH, 23S rRNA and the P-site tRNA. Does not require RqcH for association with 50S subunits.</text>
</comment>
<evidence type="ECO:0000313" key="7">
    <source>
        <dbReference type="EMBL" id="AUW92805.1"/>
    </source>
</evidence>
<keyword evidence="2 5" id="KW-0699">rRNA-binding</keyword>
<dbReference type="SMART" id="SM00363">
    <property type="entry name" value="S4"/>
    <property type="match status" value="1"/>
</dbReference>
<sequence length="79" mass="8882">MRIDKYLKVSRLVKRRTLAKEVCEHGHVIVNGKVVKPGHEVNVGDELELQLPSGVRRVVIEKIAENVPAKAAAELYREV</sequence>
<dbReference type="EMBL" id="CP019454">
    <property type="protein sequence ID" value="AUW92805.1"/>
    <property type="molecule type" value="Genomic_DNA"/>
</dbReference>
<gene>
    <name evidence="5" type="primary">rqcP</name>
    <name evidence="7" type="ORF">BXT84_01575</name>
</gene>
<feature type="domain" description="RNA-binding S4" evidence="6">
    <location>
        <begin position="1"/>
        <end position="64"/>
    </location>
</feature>
<dbReference type="SUPFAM" id="SSF55174">
    <property type="entry name" value="Alpha-L RNA-binding motif"/>
    <property type="match status" value="1"/>
</dbReference>